<evidence type="ECO:0000313" key="1">
    <source>
        <dbReference type="EMBL" id="SMP95333.1"/>
    </source>
</evidence>
<comment type="caution">
    <text evidence="1">The sequence shown here is derived from an EMBL/GenBank/DDBJ whole genome shotgun (WGS) entry which is preliminary data.</text>
</comment>
<reference evidence="1 2" key="1">
    <citation type="submission" date="2017-05" db="EMBL/GenBank/DDBJ databases">
        <authorList>
            <person name="Varghese N."/>
            <person name="Submissions S."/>
        </authorList>
    </citation>
    <scope>NUCLEOTIDE SEQUENCE [LARGE SCALE GENOMIC DNA]</scope>
    <source>
        <strain evidence="1 2">DSM 18015</strain>
    </source>
</reference>
<accession>A0ABY1R6Z4</accession>
<sequence>MKKLITNILVVSAFLISIGSTNSCSKVEDIIDITVPVPFAIPVNIETTIPFVVSTEYVKSPEIPLNLDLDAKIKEKFPSMSINNLKSAKLSSFSVDFMSSSNNNAIKLDKVKNAELLIVAPGLAEKTIATVTNNTSPDALNFTPNADVELMEYLKSKQSAVILKMQGSETAATQMKIRINASFKIQVGL</sequence>
<evidence type="ECO:0008006" key="3">
    <source>
        <dbReference type="Google" id="ProtNLM"/>
    </source>
</evidence>
<dbReference type="RefSeq" id="WP_283417453.1">
    <property type="nucleotide sequence ID" value="NZ_FXUO01000007.1"/>
</dbReference>
<name>A0ABY1R6Z4_9FLAO</name>
<organism evidence="1 2">
    <name type="scientific">Epilithonimonas pallida</name>
    <dbReference type="NCBI Taxonomy" id="373671"/>
    <lineage>
        <taxon>Bacteria</taxon>
        <taxon>Pseudomonadati</taxon>
        <taxon>Bacteroidota</taxon>
        <taxon>Flavobacteriia</taxon>
        <taxon>Flavobacteriales</taxon>
        <taxon>Weeksellaceae</taxon>
        <taxon>Chryseobacterium group</taxon>
        <taxon>Epilithonimonas</taxon>
    </lineage>
</organism>
<keyword evidence="2" id="KW-1185">Reference proteome</keyword>
<dbReference type="Proteomes" id="UP001158050">
    <property type="component" value="Unassembled WGS sequence"/>
</dbReference>
<dbReference type="EMBL" id="FXUO01000007">
    <property type="protein sequence ID" value="SMP95333.1"/>
    <property type="molecule type" value="Genomic_DNA"/>
</dbReference>
<protein>
    <recommendedName>
        <fullName evidence="3">DUF1735 domain-containing protein</fullName>
    </recommendedName>
</protein>
<evidence type="ECO:0000313" key="2">
    <source>
        <dbReference type="Proteomes" id="UP001158050"/>
    </source>
</evidence>
<proteinExistence type="predicted"/>
<gene>
    <name evidence="1" type="ORF">SAMN05421679_10742</name>
</gene>